<dbReference type="EMBL" id="CAAALY010244237">
    <property type="protein sequence ID" value="VEL32489.1"/>
    <property type="molecule type" value="Genomic_DNA"/>
</dbReference>
<keyword evidence="3" id="KW-1185">Reference proteome</keyword>
<gene>
    <name evidence="2" type="ORF">PXEA_LOCUS25929</name>
</gene>
<evidence type="ECO:0000313" key="2">
    <source>
        <dbReference type="EMBL" id="VEL32489.1"/>
    </source>
</evidence>
<feature type="compositionally biased region" description="Acidic residues" evidence="1">
    <location>
        <begin position="281"/>
        <end position="326"/>
    </location>
</feature>
<evidence type="ECO:0000313" key="3">
    <source>
        <dbReference type="Proteomes" id="UP000784294"/>
    </source>
</evidence>
<proteinExistence type="predicted"/>
<sequence>MLSSHPPFFHSSLTFHFPQAFGSVPDELSLQASNEIYSLLPATPTNSFTHQTDASGKHNTPHLVMSSSAARRSICESRQLENLVEGGKVREPHKYCTAAQVESGVAMIEENQTYFSLGRTLSGSGGLARRTGPASVPVCPLQIGFPRQQESTHQEISQKPDQHHLHSKRHELLGPTGFFDLSDPIGDIAKQKLGRQRGEKTMFSGGFMKSGTEGVREGGRRGEFDVNTTHADAIGFCVAVDDRCNRRKRCLPSLSTDVSAARVKGANFLAKEEMAVRLMQQEEEEEKEKKEEDEEEEEEEVEEEEEEEEEENEEVEGEEEEEEEEDLWWYHPIRGRSDDHYQQASVPGRVWHFEAGSESEHRLEANPALSMSHQDPAGNYYSALPVAMRPRLPDNLRTQRGHGKPNGSATMLDCFMLYSSKSGLTNISMNRHSNSKGQQSLC</sequence>
<dbReference type="AlphaFoldDB" id="A0A448XAR6"/>
<protein>
    <submittedName>
        <fullName evidence="2">Uncharacterized protein</fullName>
    </submittedName>
</protein>
<reference evidence="2" key="1">
    <citation type="submission" date="2018-11" db="EMBL/GenBank/DDBJ databases">
        <authorList>
            <consortium name="Pathogen Informatics"/>
        </authorList>
    </citation>
    <scope>NUCLEOTIDE SEQUENCE</scope>
</reference>
<evidence type="ECO:0000256" key="1">
    <source>
        <dbReference type="SAM" id="MobiDB-lite"/>
    </source>
</evidence>
<comment type="caution">
    <text evidence="2">The sequence shown here is derived from an EMBL/GenBank/DDBJ whole genome shotgun (WGS) entry which is preliminary data.</text>
</comment>
<accession>A0A448XAR6</accession>
<feature type="region of interest" description="Disordered" evidence="1">
    <location>
        <begin position="280"/>
        <end position="326"/>
    </location>
</feature>
<name>A0A448XAR6_9PLAT</name>
<dbReference type="Proteomes" id="UP000784294">
    <property type="component" value="Unassembled WGS sequence"/>
</dbReference>
<organism evidence="2 3">
    <name type="scientific">Protopolystoma xenopodis</name>
    <dbReference type="NCBI Taxonomy" id="117903"/>
    <lineage>
        <taxon>Eukaryota</taxon>
        <taxon>Metazoa</taxon>
        <taxon>Spiralia</taxon>
        <taxon>Lophotrochozoa</taxon>
        <taxon>Platyhelminthes</taxon>
        <taxon>Monogenea</taxon>
        <taxon>Polyopisthocotylea</taxon>
        <taxon>Polystomatidea</taxon>
        <taxon>Polystomatidae</taxon>
        <taxon>Protopolystoma</taxon>
    </lineage>
</organism>